<feature type="transmembrane region" description="Helical" evidence="1">
    <location>
        <begin position="404"/>
        <end position="422"/>
    </location>
</feature>
<comment type="caution">
    <text evidence="2">The sequence shown here is derived from an EMBL/GenBank/DDBJ whole genome shotgun (WGS) entry which is preliminary data.</text>
</comment>
<evidence type="ECO:0000256" key="1">
    <source>
        <dbReference type="SAM" id="Phobius"/>
    </source>
</evidence>
<protein>
    <recommendedName>
        <fullName evidence="4">Glycosyltransferase RgtA/B/C/D-like domain-containing protein</fullName>
    </recommendedName>
</protein>
<feature type="transmembrane region" description="Helical" evidence="1">
    <location>
        <begin position="230"/>
        <end position="249"/>
    </location>
</feature>
<dbReference type="Proteomes" id="UP001355206">
    <property type="component" value="Unassembled WGS sequence"/>
</dbReference>
<keyword evidence="1" id="KW-1133">Transmembrane helix</keyword>
<keyword evidence="3" id="KW-1185">Reference proteome</keyword>
<name>A0ABU7TL53_9HYPH</name>
<proteinExistence type="predicted"/>
<sequence length="594" mass="63046">MPAPALPLSRPRGRLETRTLLWVLAALCIATMNGPHAVWETIRHLRVPDTDDAMRLVEVRDLLAGQGWYDNVQYRFLAPTGVPSHWSRLVDAPIAGLILAVTPLTGRTLAEGLVAAFWPLLLFGLYGWILYRGVRHSFGKRAALLALIAATQTFGVTIQFQAGRVDHHNLQIVSILGLAFCMIRGGLRPGLVGGCLAALSLAIGLEGLPFVALAALFLAGDWWLRGRPALLSLTGFGLGLGLAAPALFAVQTAPSLWGVSHCDALSPPWLWLTLGGLALVAGAAAAGERLATVSARLALSGLTGCILLAGFAAAFPACLGGPFPDMPALVRTHWLLTVNEMAPLAKFVARGQWEALVFYPVVILASLTAARAAWRGPDRRTWSVIALFLWPGLILGVVQFRGLYIVSGFVPLVAGVVLDRALAQADLPEAARRWPVALLGAAMVSSLWMIPALLAEALAPGLRTAPDAARTTACLDDAAVRPLARLPEGTVLAPIFLGPSILLRTPHRIVAAPYHRAIPGLAAAIQGLGGTEADLDRVLTAFNVRYLVTCPARPADDLQAETAFATRLAEGAIRSTRLVPLDAPGPLKVWRVVP</sequence>
<feature type="transmembrane region" description="Helical" evidence="1">
    <location>
        <begin position="112"/>
        <end position="131"/>
    </location>
</feature>
<reference evidence="2 3" key="1">
    <citation type="journal article" date="2012" name="Genet. Mol. Biol.">
        <title>Analysis of 16S rRNA and mxaF genes revealing insights into Methylobacterium niche-specific plant association.</title>
        <authorList>
            <person name="Dourado M.N."/>
            <person name="Andreote F.D."/>
            <person name="Dini-Andreote F."/>
            <person name="Conti R."/>
            <person name="Araujo J.M."/>
            <person name="Araujo W.L."/>
        </authorList>
    </citation>
    <scope>NUCLEOTIDE SEQUENCE [LARGE SCALE GENOMIC DNA]</scope>
    <source>
        <strain evidence="2 3">TC3-10</strain>
    </source>
</reference>
<dbReference type="RefSeq" id="WP_331301326.1">
    <property type="nucleotide sequence ID" value="NZ_MLCA01000001.1"/>
</dbReference>
<feature type="transmembrane region" description="Helical" evidence="1">
    <location>
        <begin position="381"/>
        <end position="398"/>
    </location>
</feature>
<feature type="transmembrane region" description="Helical" evidence="1">
    <location>
        <begin position="434"/>
        <end position="454"/>
    </location>
</feature>
<gene>
    <name evidence="2" type="ORF">MOTC310_07430</name>
</gene>
<feature type="transmembrane region" description="Helical" evidence="1">
    <location>
        <begin position="191"/>
        <end position="218"/>
    </location>
</feature>
<keyword evidence="1" id="KW-0472">Membrane</keyword>
<keyword evidence="1" id="KW-0812">Transmembrane</keyword>
<evidence type="ECO:0000313" key="2">
    <source>
        <dbReference type="EMBL" id="MEE7490323.1"/>
    </source>
</evidence>
<organism evidence="2 3">
    <name type="scientific">Methylobacterium oryzae</name>
    <dbReference type="NCBI Taxonomy" id="334852"/>
    <lineage>
        <taxon>Bacteria</taxon>
        <taxon>Pseudomonadati</taxon>
        <taxon>Pseudomonadota</taxon>
        <taxon>Alphaproteobacteria</taxon>
        <taxon>Hyphomicrobiales</taxon>
        <taxon>Methylobacteriaceae</taxon>
        <taxon>Methylobacterium</taxon>
    </lineage>
</organism>
<evidence type="ECO:0000313" key="3">
    <source>
        <dbReference type="Proteomes" id="UP001355206"/>
    </source>
</evidence>
<feature type="transmembrane region" description="Helical" evidence="1">
    <location>
        <begin position="299"/>
        <end position="323"/>
    </location>
</feature>
<feature type="transmembrane region" description="Helical" evidence="1">
    <location>
        <begin position="20"/>
        <end position="39"/>
    </location>
</feature>
<feature type="transmembrane region" description="Helical" evidence="1">
    <location>
        <begin position="269"/>
        <end position="287"/>
    </location>
</feature>
<evidence type="ECO:0008006" key="4">
    <source>
        <dbReference type="Google" id="ProtNLM"/>
    </source>
</evidence>
<feature type="transmembrane region" description="Helical" evidence="1">
    <location>
        <begin position="356"/>
        <end position="374"/>
    </location>
</feature>
<feature type="transmembrane region" description="Helical" evidence="1">
    <location>
        <begin position="143"/>
        <end position="162"/>
    </location>
</feature>
<dbReference type="EMBL" id="MLCA01000001">
    <property type="protein sequence ID" value="MEE7490323.1"/>
    <property type="molecule type" value="Genomic_DNA"/>
</dbReference>
<accession>A0ABU7TL53</accession>